<feature type="domain" description="HTH lysR-type" evidence="5">
    <location>
        <begin position="8"/>
        <end position="65"/>
    </location>
</feature>
<proteinExistence type="inferred from homology"/>
<dbReference type="SUPFAM" id="SSF53850">
    <property type="entry name" value="Periplasmic binding protein-like II"/>
    <property type="match status" value="1"/>
</dbReference>
<evidence type="ECO:0000313" key="7">
    <source>
        <dbReference type="Proteomes" id="UP001501195"/>
    </source>
</evidence>
<dbReference type="Pfam" id="PF00126">
    <property type="entry name" value="HTH_1"/>
    <property type="match status" value="1"/>
</dbReference>
<comment type="similarity">
    <text evidence="1">Belongs to the LysR transcriptional regulatory family.</text>
</comment>
<dbReference type="InterPro" id="IPR036388">
    <property type="entry name" value="WH-like_DNA-bd_sf"/>
</dbReference>
<dbReference type="Gene3D" id="3.40.190.10">
    <property type="entry name" value="Periplasmic binding protein-like II"/>
    <property type="match status" value="2"/>
</dbReference>
<evidence type="ECO:0000256" key="2">
    <source>
        <dbReference type="ARBA" id="ARBA00023015"/>
    </source>
</evidence>
<evidence type="ECO:0000256" key="4">
    <source>
        <dbReference type="ARBA" id="ARBA00023163"/>
    </source>
</evidence>
<dbReference type="PANTHER" id="PTHR30346:SF0">
    <property type="entry name" value="HCA OPERON TRANSCRIPTIONAL ACTIVATOR HCAR"/>
    <property type="match status" value="1"/>
</dbReference>
<dbReference type="PRINTS" id="PR00039">
    <property type="entry name" value="HTHLYSR"/>
</dbReference>
<dbReference type="EMBL" id="BAABIL010000195">
    <property type="protein sequence ID" value="GAA4974768.1"/>
    <property type="molecule type" value="Genomic_DNA"/>
</dbReference>
<keyword evidence="4" id="KW-0804">Transcription</keyword>
<dbReference type="Gene3D" id="1.10.10.10">
    <property type="entry name" value="Winged helix-like DNA-binding domain superfamily/Winged helix DNA-binding domain"/>
    <property type="match status" value="1"/>
</dbReference>
<dbReference type="PANTHER" id="PTHR30346">
    <property type="entry name" value="TRANSCRIPTIONAL DUAL REGULATOR HCAR-RELATED"/>
    <property type="match status" value="1"/>
</dbReference>
<dbReference type="InterPro" id="IPR000847">
    <property type="entry name" value="LysR_HTH_N"/>
</dbReference>
<protein>
    <submittedName>
        <fullName evidence="6">LysR substrate-binding domain-containing protein</fullName>
    </submittedName>
</protein>
<dbReference type="PROSITE" id="PS50931">
    <property type="entry name" value="HTH_LYSR"/>
    <property type="match status" value="1"/>
</dbReference>
<evidence type="ECO:0000256" key="1">
    <source>
        <dbReference type="ARBA" id="ARBA00009437"/>
    </source>
</evidence>
<keyword evidence="2" id="KW-0805">Transcription regulation</keyword>
<keyword evidence="3" id="KW-0238">DNA-binding</keyword>
<evidence type="ECO:0000256" key="3">
    <source>
        <dbReference type="ARBA" id="ARBA00023125"/>
    </source>
</evidence>
<reference evidence="7" key="1">
    <citation type="journal article" date="2019" name="Int. J. Syst. Evol. Microbiol.">
        <title>The Global Catalogue of Microorganisms (GCM) 10K type strain sequencing project: providing services to taxonomists for standard genome sequencing and annotation.</title>
        <authorList>
            <consortium name="The Broad Institute Genomics Platform"/>
            <consortium name="The Broad Institute Genome Sequencing Center for Infectious Disease"/>
            <person name="Wu L."/>
            <person name="Ma J."/>
        </authorList>
    </citation>
    <scope>NUCLEOTIDE SEQUENCE [LARGE SCALE GENOMIC DNA]</scope>
    <source>
        <strain evidence="7">JCM 18126</strain>
    </source>
</reference>
<dbReference type="CDD" id="cd08414">
    <property type="entry name" value="PBP2_LTTR_aromatics_like"/>
    <property type="match status" value="1"/>
</dbReference>
<dbReference type="SUPFAM" id="SSF46785">
    <property type="entry name" value="Winged helix' DNA-binding domain"/>
    <property type="match status" value="1"/>
</dbReference>
<dbReference type="Pfam" id="PF03466">
    <property type="entry name" value="LysR_substrate"/>
    <property type="match status" value="1"/>
</dbReference>
<comment type="caution">
    <text evidence="6">The sequence shown here is derived from an EMBL/GenBank/DDBJ whole genome shotgun (WGS) entry which is preliminary data.</text>
</comment>
<dbReference type="InterPro" id="IPR036390">
    <property type="entry name" value="WH_DNA-bd_sf"/>
</dbReference>
<organism evidence="6 7">
    <name type="scientific">Kineococcus glutinatus</name>
    <dbReference type="NCBI Taxonomy" id="1070872"/>
    <lineage>
        <taxon>Bacteria</taxon>
        <taxon>Bacillati</taxon>
        <taxon>Actinomycetota</taxon>
        <taxon>Actinomycetes</taxon>
        <taxon>Kineosporiales</taxon>
        <taxon>Kineosporiaceae</taxon>
        <taxon>Kineococcus</taxon>
    </lineage>
</organism>
<gene>
    <name evidence="6" type="ORF">GCM10023225_14900</name>
</gene>
<evidence type="ECO:0000313" key="6">
    <source>
        <dbReference type="EMBL" id="GAA4974768.1"/>
    </source>
</evidence>
<sequence>MPCEGGAVELRHLRYFVAVAEERHFGRAAARLHMAQPPLSQQVRALEAELGVVLLERTTRRVELTAAGAAYLLRARAVLAAVDDAAAEARRIGAGLVGRLAIGCVGSASYTLLPALAKRLRAELPDVDVTCRGEVLVPDLVESLRRGALDLALLRPPVDAPDLRVVRLRRERLVVALPTDHPLARRARVGVGDLRAEPFVLHARRSVMHSLVVGLCRDAGFEPAVSHEVAETSTLVQFVAAGLGVAVVPEPVAALGVPGVTHRPLSGRTRVDLAVATRAGDDAPLLRRALAQLRHLVPDAGVDAGVHGEPA</sequence>
<accession>A0ABP9HNU0</accession>
<dbReference type="InterPro" id="IPR005119">
    <property type="entry name" value="LysR_subst-bd"/>
</dbReference>
<name>A0ABP9HNU0_9ACTN</name>
<dbReference type="Proteomes" id="UP001501195">
    <property type="component" value="Unassembled WGS sequence"/>
</dbReference>
<evidence type="ECO:0000259" key="5">
    <source>
        <dbReference type="PROSITE" id="PS50931"/>
    </source>
</evidence>
<keyword evidence="7" id="KW-1185">Reference proteome</keyword>